<accession>A0ABV2PCH8</accession>
<gene>
    <name evidence="2" type="ORF">ABIE37_004306</name>
</gene>
<dbReference type="GO" id="GO:0000428">
    <property type="term" value="C:DNA-directed RNA polymerase complex"/>
    <property type="evidence" value="ECO:0007669"/>
    <property type="project" value="UniProtKB-KW"/>
</dbReference>
<dbReference type="RefSeq" id="WP_354232811.1">
    <property type="nucleotide sequence ID" value="NZ_JBEPSN010000014.1"/>
</dbReference>
<feature type="region of interest" description="Disordered" evidence="1">
    <location>
        <begin position="28"/>
        <end position="49"/>
    </location>
</feature>
<dbReference type="Proteomes" id="UP001549307">
    <property type="component" value="Unassembled WGS sequence"/>
</dbReference>
<sequence>MSEDDKTIEQVAEESATSEVQIRAMLKRANSRASKSVAATSGASGRQDLEDFIQDDAYRQVSDRIAAGNLDEDNLLHPAPPRP</sequence>
<organism evidence="2 3">
    <name type="scientific">Arthrobacter bambusae</name>
    <dbReference type="NCBI Taxonomy" id="1338426"/>
    <lineage>
        <taxon>Bacteria</taxon>
        <taxon>Bacillati</taxon>
        <taxon>Actinomycetota</taxon>
        <taxon>Actinomycetes</taxon>
        <taxon>Micrococcales</taxon>
        <taxon>Micrococcaceae</taxon>
        <taxon>Arthrobacter</taxon>
    </lineage>
</organism>
<feature type="compositionally biased region" description="Polar residues" evidence="1">
    <location>
        <begin position="31"/>
        <end position="44"/>
    </location>
</feature>
<dbReference type="EMBL" id="JBEPSN010000014">
    <property type="protein sequence ID" value="MET4542495.1"/>
    <property type="molecule type" value="Genomic_DNA"/>
</dbReference>
<dbReference type="GeneID" id="92755234"/>
<comment type="caution">
    <text evidence="2">The sequence shown here is derived from an EMBL/GenBank/DDBJ whole genome shotgun (WGS) entry which is preliminary data.</text>
</comment>
<protein>
    <submittedName>
        <fullName evidence="2">DNA-directed RNA polymerase sigma subunit (Sigma70/sigma32)</fullName>
    </submittedName>
</protein>
<evidence type="ECO:0000256" key="1">
    <source>
        <dbReference type="SAM" id="MobiDB-lite"/>
    </source>
</evidence>
<proteinExistence type="predicted"/>
<evidence type="ECO:0000313" key="3">
    <source>
        <dbReference type="Proteomes" id="UP001549307"/>
    </source>
</evidence>
<evidence type="ECO:0000313" key="2">
    <source>
        <dbReference type="EMBL" id="MET4542495.1"/>
    </source>
</evidence>
<keyword evidence="2" id="KW-0804">Transcription</keyword>
<reference evidence="2 3" key="1">
    <citation type="submission" date="2024-06" db="EMBL/GenBank/DDBJ databases">
        <title>Sorghum-associated microbial communities from plants grown in Nebraska, USA.</title>
        <authorList>
            <person name="Schachtman D."/>
        </authorList>
    </citation>
    <scope>NUCLEOTIDE SEQUENCE [LARGE SCALE GENOMIC DNA]</scope>
    <source>
        <strain evidence="2 3">3552</strain>
    </source>
</reference>
<keyword evidence="2" id="KW-0240">DNA-directed RNA polymerase</keyword>
<keyword evidence="3" id="KW-1185">Reference proteome</keyword>
<name>A0ABV2PCH8_9MICC</name>